<proteinExistence type="predicted"/>
<keyword evidence="3" id="KW-1185">Reference proteome</keyword>
<evidence type="ECO:0000313" key="2">
    <source>
        <dbReference type="EMBL" id="OAF69776.1"/>
    </source>
</evidence>
<dbReference type="Proteomes" id="UP000078046">
    <property type="component" value="Unassembled WGS sequence"/>
</dbReference>
<dbReference type="AlphaFoldDB" id="A0A177B694"/>
<feature type="domain" description="Nodavirus methyltransferase" evidence="1">
    <location>
        <begin position="11"/>
        <end position="132"/>
    </location>
</feature>
<comment type="caution">
    <text evidence="2">The sequence shown here is derived from an EMBL/GenBank/DDBJ whole genome shotgun (WGS) entry which is preliminary data.</text>
</comment>
<dbReference type="InterPro" id="IPR043647">
    <property type="entry name" value="Noda_Vmethyltr_dom"/>
</dbReference>
<protein>
    <recommendedName>
        <fullName evidence="1">Nodavirus methyltransferase domain-containing protein</fullName>
    </recommendedName>
</protein>
<evidence type="ECO:0000259" key="1">
    <source>
        <dbReference type="Pfam" id="PF19222"/>
    </source>
</evidence>
<organism evidence="2 3">
    <name type="scientific">Intoshia linei</name>
    <dbReference type="NCBI Taxonomy" id="1819745"/>
    <lineage>
        <taxon>Eukaryota</taxon>
        <taxon>Metazoa</taxon>
        <taxon>Spiralia</taxon>
        <taxon>Lophotrochozoa</taxon>
        <taxon>Mesozoa</taxon>
        <taxon>Orthonectida</taxon>
        <taxon>Rhopaluridae</taxon>
        <taxon>Intoshia</taxon>
    </lineage>
</organism>
<name>A0A177B694_9BILA</name>
<gene>
    <name evidence="2" type="ORF">A3Q56_02412</name>
</gene>
<reference evidence="2 3" key="1">
    <citation type="submission" date="2016-04" db="EMBL/GenBank/DDBJ databases">
        <title>The genome of Intoshia linei affirms orthonectids as highly simplified spiralians.</title>
        <authorList>
            <person name="Mikhailov K.V."/>
            <person name="Slusarev G.S."/>
            <person name="Nikitin M.A."/>
            <person name="Logacheva M.D."/>
            <person name="Penin A."/>
            <person name="Aleoshin V."/>
            <person name="Panchin Y.V."/>
        </authorList>
    </citation>
    <scope>NUCLEOTIDE SEQUENCE [LARGE SCALE GENOMIC DNA]</scope>
    <source>
        <strain evidence="2">Intl2013</strain>
        <tissue evidence="2">Whole animal</tissue>
    </source>
</reference>
<dbReference type="EMBL" id="LWCA01000231">
    <property type="protein sequence ID" value="OAF69776.1"/>
    <property type="molecule type" value="Genomic_DNA"/>
</dbReference>
<accession>A0A177B694</accession>
<evidence type="ECO:0000313" key="3">
    <source>
        <dbReference type="Proteomes" id="UP000078046"/>
    </source>
</evidence>
<dbReference type="Pfam" id="PF19222">
    <property type="entry name" value="Noda_Vmethyltr"/>
    <property type="match status" value="1"/>
</dbReference>
<sequence>MIVKPYEKAIKELVRMRQQNMNLIPYSISAENTETIGNRLYYNCKDLAMIFKNDLLTSKSVLVFIDVAYYVDLNDDLLLGLPMILFTIYSEDLTGNVDDGTFYFEDNYFNRRIIGGANYRHQLWQHDKGIVTARGKKRLSVYDVFLVCVAPHRYIVIYTPRSCTPIHVLDHFDNYKSERVLVSYPRSKGFKIPNHIVNSVRIRMCETKVKTIATVEGMLSKSIKDDPALVAPVLFSALRNKQ</sequence>